<dbReference type="EMBL" id="STGX01000027">
    <property type="protein sequence ID" value="THV21673.1"/>
    <property type="molecule type" value="Genomic_DNA"/>
</dbReference>
<comment type="caution">
    <text evidence="2">The sequence shown here is derived from an EMBL/GenBank/DDBJ whole genome shotgun (WGS) entry which is preliminary data.</text>
</comment>
<accession>A0A4S8NVI3</accession>
<proteinExistence type="predicted"/>
<organism evidence="2 3">
    <name type="scientific">Glycomyces paridis</name>
    <dbReference type="NCBI Taxonomy" id="2126555"/>
    <lineage>
        <taxon>Bacteria</taxon>
        <taxon>Bacillati</taxon>
        <taxon>Actinomycetota</taxon>
        <taxon>Actinomycetes</taxon>
        <taxon>Glycomycetales</taxon>
        <taxon>Glycomycetaceae</taxon>
        <taxon>Glycomyces</taxon>
    </lineage>
</organism>
<evidence type="ECO:0000313" key="2">
    <source>
        <dbReference type="EMBL" id="THV21673.1"/>
    </source>
</evidence>
<feature type="transmembrane region" description="Helical" evidence="1">
    <location>
        <begin position="35"/>
        <end position="58"/>
    </location>
</feature>
<sequence>MSFLNPLNWVRTVVEWIRLDAFIGWVHETAVSSTWLPAAALLWLPIAWLLVFATARFLVRRVVPKSGPVVYGVGMGVVGLIGMAALALDALLATCLVKLGRRPWYGLGDRAADAGVGCDAGLRRFTAEKLPAAKGAKWRAPAVVTLLLLIGWWGGDGCGSGAGTACAGSGQVWWNDTSTLVADDWVPAVTEFFAEAGSA</sequence>
<gene>
    <name evidence="2" type="ORF">E9998_24635</name>
</gene>
<evidence type="ECO:0000313" key="3">
    <source>
        <dbReference type="Proteomes" id="UP000305792"/>
    </source>
</evidence>
<dbReference type="Proteomes" id="UP000305792">
    <property type="component" value="Unassembled WGS sequence"/>
</dbReference>
<dbReference type="AlphaFoldDB" id="A0A4S8NVI3"/>
<keyword evidence="3" id="KW-1185">Reference proteome</keyword>
<evidence type="ECO:0000256" key="1">
    <source>
        <dbReference type="SAM" id="Phobius"/>
    </source>
</evidence>
<feature type="transmembrane region" description="Helical" evidence="1">
    <location>
        <begin position="70"/>
        <end position="93"/>
    </location>
</feature>
<keyword evidence="1" id="KW-0812">Transmembrane</keyword>
<reference evidence="2 3" key="1">
    <citation type="journal article" date="2018" name="Int. J. Syst. Evol. Microbiol.">
        <title>Glycomyces paridis sp. nov., isolated from the medicinal plant Paris polyphylla.</title>
        <authorList>
            <person name="Fang X.M."/>
            <person name="Bai J.L."/>
            <person name="Su J."/>
            <person name="Zhao L.L."/>
            <person name="Liu H.Y."/>
            <person name="Ma B.P."/>
            <person name="Zhang Y.Q."/>
            <person name="Yu L.Y."/>
        </authorList>
    </citation>
    <scope>NUCLEOTIDE SEQUENCE [LARGE SCALE GENOMIC DNA]</scope>
    <source>
        <strain evidence="2 3">CPCC 204357</strain>
    </source>
</reference>
<protein>
    <submittedName>
        <fullName evidence="2">Uncharacterized protein</fullName>
    </submittedName>
</protein>
<name>A0A4S8NVI3_9ACTN</name>
<keyword evidence="1" id="KW-1133">Transmembrane helix</keyword>
<dbReference type="RefSeq" id="WP_136532402.1">
    <property type="nucleotide sequence ID" value="NZ_STGX01000027.1"/>
</dbReference>
<keyword evidence="1" id="KW-0472">Membrane</keyword>